<dbReference type="InterPro" id="IPR001123">
    <property type="entry name" value="LeuE-type"/>
</dbReference>
<keyword evidence="5 6" id="KW-0472">Membrane</keyword>
<keyword evidence="4 6" id="KW-1133">Transmembrane helix</keyword>
<dbReference type="PANTHER" id="PTHR30086:SF21">
    <property type="entry name" value="TRANSPORT PROTEIN"/>
    <property type="match status" value="1"/>
</dbReference>
<accession>A0A2R8CA92</accession>
<evidence type="ECO:0000313" key="7">
    <source>
        <dbReference type="EMBL" id="SPJ29360.1"/>
    </source>
</evidence>
<evidence type="ECO:0000256" key="2">
    <source>
        <dbReference type="ARBA" id="ARBA00022475"/>
    </source>
</evidence>
<feature type="transmembrane region" description="Helical" evidence="6">
    <location>
        <begin position="43"/>
        <end position="64"/>
    </location>
</feature>
<proteinExistence type="predicted"/>
<dbReference type="AlphaFoldDB" id="A0A2R8CA92"/>
<feature type="transmembrane region" description="Helical" evidence="6">
    <location>
        <begin position="71"/>
        <end position="91"/>
    </location>
</feature>
<evidence type="ECO:0000256" key="4">
    <source>
        <dbReference type="ARBA" id="ARBA00022989"/>
    </source>
</evidence>
<comment type="subcellular location">
    <subcellularLocation>
        <location evidence="1">Cell membrane</location>
        <topology evidence="1">Multi-pass membrane protein</topology>
    </subcellularLocation>
</comment>
<evidence type="ECO:0000256" key="6">
    <source>
        <dbReference type="SAM" id="Phobius"/>
    </source>
</evidence>
<protein>
    <submittedName>
        <fullName evidence="7">Threonine efflux protein</fullName>
    </submittedName>
</protein>
<feature type="transmembrane region" description="Helical" evidence="6">
    <location>
        <begin position="146"/>
        <end position="165"/>
    </location>
</feature>
<evidence type="ECO:0000256" key="1">
    <source>
        <dbReference type="ARBA" id="ARBA00004651"/>
    </source>
</evidence>
<dbReference type="Proteomes" id="UP000244898">
    <property type="component" value="Unassembled WGS sequence"/>
</dbReference>
<dbReference type="RefSeq" id="WP_108788682.1">
    <property type="nucleotide sequence ID" value="NZ_ONZG01000007.1"/>
</dbReference>
<gene>
    <name evidence="7" type="primary">rhtC_1</name>
    <name evidence="7" type="ORF">TRM7615_02875</name>
</gene>
<sequence>MTLAAFLATWAVCLLAAVSPGPAVLMAARVGLAEGFRTGFALAAGIGVGAVAWAAAALFGLSLLFEYAPMLLTALKIGGAAFLIWLAISMWRHADEPIAEPDPTATPRSVWSAFRLGVLTQFANPKPAVFFGAVFVGMVPAETPTWTLAALLFCIFLGETLWNALVARLFALEKTRRFYMTLKHLIDRTFGGLLALLAAKVAAT</sequence>
<keyword evidence="3 6" id="KW-0812">Transmembrane</keyword>
<name>A0A2R8CA92_9RHOB</name>
<keyword evidence="2" id="KW-1003">Cell membrane</keyword>
<dbReference type="GO" id="GO:0005886">
    <property type="term" value="C:plasma membrane"/>
    <property type="evidence" value="ECO:0007669"/>
    <property type="project" value="UniProtKB-SubCell"/>
</dbReference>
<evidence type="ECO:0000313" key="8">
    <source>
        <dbReference type="Proteomes" id="UP000244898"/>
    </source>
</evidence>
<organism evidence="7 8">
    <name type="scientific">Falsiruegeria mediterranea M17</name>
    <dbReference type="NCBI Taxonomy" id="1200281"/>
    <lineage>
        <taxon>Bacteria</taxon>
        <taxon>Pseudomonadati</taxon>
        <taxon>Pseudomonadota</taxon>
        <taxon>Alphaproteobacteria</taxon>
        <taxon>Rhodobacterales</taxon>
        <taxon>Roseobacteraceae</taxon>
        <taxon>Falsiruegeria</taxon>
    </lineage>
</organism>
<evidence type="ECO:0000256" key="5">
    <source>
        <dbReference type="ARBA" id="ARBA00023136"/>
    </source>
</evidence>
<dbReference type="GO" id="GO:0015171">
    <property type="term" value="F:amino acid transmembrane transporter activity"/>
    <property type="evidence" value="ECO:0007669"/>
    <property type="project" value="TreeGrafter"/>
</dbReference>
<dbReference type="EMBL" id="ONZG01000007">
    <property type="protein sequence ID" value="SPJ29360.1"/>
    <property type="molecule type" value="Genomic_DNA"/>
</dbReference>
<keyword evidence="8" id="KW-1185">Reference proteome</keyword>
<evidence type="ECO:0000256" key="3">
    <source>
        <dbReference type="ARBA" id="ARBA00022692"/>
    </source>
</evidence>
<reference evidence="8" key="1">
    <citation type="submission" date="2018-03" db="EMBL/GenBank/DDBJ databases">
        <authorList>
            <person name="Rodrigo-Torres L."/>
            <person name="Arahal R. D."/>
            <person name="Lucena T."/>
        </authorList>
    </citation>
    <scope>NUCLEOTIDE SEQUENCE [LARGE SCALE GENOMIC DNA]</scope>
    <source>
        <strain evidence="8">CECT 7615</strain>
    </source>
</reference>
<dbReference type="PANTHER" id="PTHR30086">
    <property type="entry name" value="ARGININE EXPORTER PROTEIN ARGO"/>
    <property type="match status" value="1"/>
</dbReference>
<dbReference type="OrthoDB" id="9804822at2"/>
<dbReference type="Pfam" id="PF01810">
    <property type="entry name" value="LysE"/>
    <property type="match status" value="1"/>
</dbReference>